<dbReference type="Pfam" id="PF05131">
    <property type="entry name" value="Pep3_Vps18"/>
    <property type="match status" value="1"/>
</dbReference>
<dbReference type="PANTHER" id="PTHR23323:SF26">
    <property type="entry name" value="VACUOLAR PROTEIN SORTING-ASSOCIATED PROTEIN 18 HOMOLOG"/>
    <property type="match status" value="1"/>
</dbReference>
<evidence type="ECO:0000313" key="8">
    <source>
        <dbReference type="EMBL" id="SIO73362.1"/>
    </source>
</evidence>
<sequence>MDKAHDDTVPKFTLKLFVLNGIKDKILSCGCISNRLLWLGFSDGSYSCLQTTDSDLVFTQLKGGSVRSLHTDATGFHCIIGMSSGQIYYSHLESQKPFLIINLSNVFLRSCTFINSQQECKVLIGTQQGSIIFGNLSKEIFENGTLEKFKNCVTLPDSEPVLGVMALPIIYNESRKLTIIATCSRRLYEFYGGNSVLDTFNLCCNKSSNLHEYLRYQVPLSAHRGELFLVESNNVRFLFWMNGSCIVITRVRQRLSQGSRKSFLEWPPTIFSYTSLNPTSEMLLSQYIFFQVPLNVPRLFVASQHNIYLILEDTLLVTSILTNKIIYSYHLPSEVYGEIKSLFCDSLEKTLWIVTSKLVYRIIVEDEARNLWKLYLENDDYLNAMLACETDTHKSIVTDAHAQYLFDKGDYVNAANTFASSFCTFSFQEISLKFIEVGENEALLTYFTTLLANLRQEAACAIYGPKALQQLNYVRGLIRPKESILIICILQLYIEVLDSLEHQGASESEITPVLNKFYSLLKCYRAIDEIQTPIYKFLHNLGADEYLVKYALMRKDALTFVSQNINSGNYIDAIKFLVSNPNDELLKRFAPILFLHEPVEFAERFNEIANPDSIFTPLIIGLSLKGKHLDNAIKLARKFTIQKDCGSSIVWNLYMLLQCYSDNEIEFGGSPDVDFTLALQCMRKLKKMKAVTGLLGLMGQHREAFDEAMEQQDLELAMDCASKPADLQLKRQLWLKLSEHMSESLKGNDLNQILKKSQVLSLEDVLTRVPSDVTQVLPIFSSTIIEISDQIDLLKEEVERNCDNIQNLQRYRTNTQEFVDIGPNNLCLCCGTCAILDNFFIFNCKHIFHFTCACKLAIQLLDRLAASELEGLMSRPKTPDVLSRITNIVASECLFCGSFMIKSINVPLSG</sequence>
<dbReference type="GO" id="GO:0007033">
    <property type="term" value="P:vacuole organization"/>
    <property type="evidence" value="ECO:0007669"/>
    <property type="project" value="TreeGrafter"/>
</dbReference>
<dbReference type="GO" id="GO:0030674">
    <property type="term" value="F:protein-macromolecule adaptor activity"/>
    <property type="evidence" value="ECO:0007669"/>
    <property type="project" value="TreeGrafter"/>
</dbReference>
<dbReference type="GO" id="GO:0030897">
    <property type="term" value="C:HOPS complex"/>
    <property type="evidence" value="ECO:0007669"/>
    <property type="project" value="TreeGrafter"/>
</dbReference>
<dbReference type="RefSeq" id="XP_021337463.1">
    <property type="nucleotide sequence ID" value="XM_021482871.1"/>
</dbReference>
<dbReference type="InterPro" id="IPR058919">
    <property type="entry name" value="Pep3/Vps18_RING_C"/>
</dbReference>
<evidence type="ECO:0000256" key="4">
    <source>
        <dbReference type="ARBA" id="ARBA00023136"/>
    </source>
</evidence>
<dbReference type="EMBL" id="FO082871">
    <property type="protein sequence ID" value="SIO73362.1"/>
    <property type="molecule type" value="Genomic_DNA"/>
</dbReference>
<keyword evidence="2" id="KW-0863">Zinc-finger</keyword>
<feature type="domain" description="Pep3/Vps18 RING C-terminal" evidence="7">
    <location>
        <begin position="823"/>
        <end position="902"/>
    </location>
</feature>
<dbReference type="Proteomes" id="UP000002899">
    <property type="component" value="Chromosome I"/>
</dbReference>
<dbReference type="GO" id="GO:0005768">
    <property type="term" value="C:endosome"/>
    <property type="evidence" value="ECO:0007669"/>
    <property type="project" value="TreeGrafter"/>
</dbReference>
<feature type="domain" description="Pep3/Vps18 beta-propeller" evidence="6">
    <location>
        <begin position="52"/>
        <end position="364"/>
    </location>
</feature>
<gene>
    <name evidence="8" type="ORF">BMR1_01G02215</name>
</gene>
<reference evidence="8 9" key="2">
    <citation type="journal article" date="2013" name="PLoS ONE">
        <title>Whole genome mapping and re-organization of the nuclear and mitochondrial genomes of Babesia microti isolates.</title>
        <authorList>
            <person name="Cornillot E."/>
            <person name="Dassouli A."/>
            <person name="Garg A."/>
            <person name="Pachikara N."/>
            <person name="Randazzo S."/>
            <person name="Depoix D."/>
            <person name="Carcy B."/>
            <person name="Delbecq S."/>
            <person name="Frutos R."/>
            <person name="Silva J.C."/>
            <person name="Sutton R."/>
            <person name="Krause P.J."/>
            <person name="Mamoun C.B."/>
        </authorList>
    </citation>
    <scope>NUCLEOTIDE SEQUENCE [LARGE SCALE GENOMIC DNA]</scope>
    <source>
        <strain evidence="8 9">RI</strain>
    </source>
</reference>
<evidence type="ECO:0000256" key="5">
    <source>
        <dbReference type="ARBA" id="ARBA00029433"/>
    </source>
</evidence>
<dbReference type="GO" id="GO:0007032">
    <property type="term" value="P:endosome organization"/>
    <property type="evidence" value="ECO:0007669"/>
    <property type="project" value="TreeGrafter"/>
</dbReference>
<dbReference type="InterPro" id="IPR036322">
    <property type="entry name" value="WD40_repeat_dom_sf"/>
</dbReference>
<proteinExistence type="predicted"/>
<dbReference type="GeneID" id="24423518"/>
<evidence type="ECO:0000259" key="7">
    <source>
        <dbReference type="Pfam" id="PF26148"/>
    </source>
</evidence>
<comment type="subcellular location">
    <subcellularLocation>
        <location evidence="5">Endomembrane system</location>
        <topology evidence="5">Peripheral membrane protein</topology>
        <orientation evidence="5">Cytoplasmic side</orientation>
    </subcellularLocation>
</comment>
<dbReference type="InterPro" id="IPR007810">
    <property type="entry name" value="Pep3/Vps18_beta-prop"/>
</dbReference>
<keyword evidence="1" id="KW-0479">Metal-binding</keyword>
<protein>
    <submittedName>
        <fullName evidence="8">Vacuolar protein sorting-associated protein 18 homolog</fullName>
    </submittedName>
</protein>
<dbReference type="GO" id="GO:0048284">
    <property type="term" value="P:organelle fusion"/>
    <property type="evidence" value="ECO:0007669"/>
    <property type="project" value="TreeGrafter"/>
</dbReference>
<reference evidence="8 9" key="3">
    <citation type="journal article" date="2016" name="Sci. Rep.">
        <title>Genome-wide diversity and gene expression profiling of Babesia microti isolates identify polymorphic genes that mediate host-pathogen interactions.</title>
        <authorList>
            <person name="Silva J.C."/>
            <person name="Cornillot E."/>
            <person name="McCracken C."/>
            <person name="Usmani-Brown S."/>
            <person name="Dwivedi A."/>
            <person name="Ifeonu O.O."/>
            <person name="Crabtree J."/>
            <person name="Gotia H.T."/>
            <person name="Virji A.Z."/>
            <person name="Reynes C."/>
            <person name="Colinge J."/>
            <person name="Kumar V."/>
            <person name="Lawres L."/>
            <person name="Pazzi J.E."/>
            <person name="Pablo J.V."/>
            <person name="Hung C."/>
            <person name="Brancato J."/>
            <person name="Kumari P."/>
            <person name="Orvis J."/>
            <person name="Tretina K."/>
            <person name="Chibucos M."/>
            <person name="Ott S."/>
            <person name="Sadzewicz L."/>
            <person name="Sengamalay N."/>
            <person name="Shetty A.C."/>
            <person name="Su Q."/>
            <person name="Tallon L."/>
            <person name="Fraser C.M."/>
            <person name="Frutos R."/>
            <person name="Molina D.M."/>
            <person name="Krause P.J."/>
            <person name="Ben Mamoun C."/>
        </authorList>
    </citation>
    <scope>NUCLEOTIDE SEQUENCE [LARGE SCALE GENOMIC DNA]</scope>
    <source>
        <strain evidence="8 9">RI</strain>
    </source>
</reference>
<evidence type="ECO:0000259" key="6">
    <source>
        <dbReference type="Pfam" id="PF05131"/>
    </source>
</evidence>
<name>A0A1N6LWW7_BABMR</name>
<evidence type="ECO:0000256" key="2">
    <source>
        <dbReference type="ARBA" id="ARBA00022771"/>
    </source>
</evidence>
<keyword evidence="3" id="KW-0862">Zinc</keyword>
<dbReference type="GO" id="GO:0008270">
    <property type="term" value="F:zinc ion binding"/>
    <property type="evidence" value="ECO:0007669"/>
    <property type="project" value="UniProtKB-KW"/>
</dbReference>
<keyword evidence="4" id="KW-0472">Membrane</keyword>
<dbReference type="AlphaFoldDB" id="A0A1N6LWW7"/>
<dbReference type="VEuPathDB" id="PiroplasmaDB:BMR1_01G02215"/>
<dbReference type="KEGG" id="bmic:BMR1_01G02215"/>
<accession>A0A1N6LWW7</accession>
<evidence type="ECO:0000256" key="3">
    <source>
        <dbReference type="ARBA" id="ARBA00022833"/>
    </source>
</evidence>
<keyword evidence="9" id="KW-1185">Reference proteome</keyword>
<reference evidence="8 9" key="1">
    <citation type="journal article" date="2012" name="Nucleic Acids Res.">
        <title>Sequencing of the smallest Apicomplexan genome from the human pathogen Babesia microti.</title>
        <authorList>
            <person name="Cornillot E."/>
            <person name="Hadj-Kaddour K."/>
            <person name="Dassouli A."/>
            <person name="Noel B."/>
            <person name="Ranwez V."/>
            <person name="Vacherie B."/>
            <person name="Augagneur Y."/>
            <person name="Bres V."/>
            <person name="Duclos A."/>
            <person name="Randazzo S."/>
            <person name="Carcy B."/>
            <person name="Debierre-Grockiego F."/>
            <person name="Delbecq S."/>
            <person name="Moubri-Menage K."/>
            <person name="Shams-Eldin H."/>
            <person name="Usmani-Brown S."/>
            <person name="Bringaud F."/>
            <person name="Wincker P."/>
            <person name="Vivares C.P."/>
            <person name="Schwarz R.T."/>
            <person name="Schetters T.P."/>
            <person name="Krause P.J."/>
            <person name="Gorenflot A."/>
            <person name="Berry V."/>
            <person name="Barbe V."/>
            <person name="Ben Mamoun C."/>
        </authorList>
    </citation>
    <scope>NUCLEOTIDE SEQUENCE [LARGE SCALE GENOMIC DNA]</scope>
    <source>
        <strain evidence="8 9">RI</strain>
    </source>
</reference>
<dbReference type="PANTHER" id="PTHR23323">
    <property type="entry name" value="VACUOLAR PROTEIN SORTING-ASSOCIATED PROTEIN"/>
    <property type="match status" value="1"/>
</dbReference>
<dbReference type="SUPFAM" id="SSF50978">
    <property type="entry name" value="WD40 repeat-like"/>
    <property type="match status" value="1"/>
</dbReference>
<organism evidence="8 9">
    <name type="scientific">Babesia microti (strain RI)</name>
    <dbReference type="NCBI Taxonomy" id="1133968"/>
    <lineage>
        <taxon>Eukaryota</taxon>
        <taxon>Sar</taxon>
        <taxon>Alveolata</taxon>
        <taxon>Apicomplexa</taxon>
        <taxon>Aconoidasida</taxon>
        <taxon>Piroplasmida</taxon>
        <taxon>Babesiidae</taxon>
        <taxon>Babesia</taxon>
    </lineage>
</organism>
<dbReference type="OrthoDB" id="1845386at2759"/>
<dbReference type="Pfam" id="PF26148">
    <property type="entry name" value="VPS18_RING_C"/>
    <property type="match status" value="1"/>
</dbReference>
<dbReference type="GO" id="GO:0006904">
    <property type="term" value="P:vesicle docking involved in exocytosis"/>
    <property type="evidence" value="ECO:0007669"/>
    <property type="project" value="TreeGrafter"/>
</dbReference>
<evidence type="ECO:0000256" key="1">
    <source>
        <dbReference type="ARBA" id="ARBA00022723"/>
    </source>
</evidence>
<evidence type="ECO:0000313" key="9">
    <source>
        <dbReference type="Proteomes" id="UP000002899"/>
    </source>
</evidence>